<gene>
    <name evidence="2" type="ORF">QJ043_05525</name>
</gene>
<sequence length="156" mass="17552">MEETARSKKLAETIRRLYGIVGELERDYRDQHRHFTLDGHLIGSIGEVYAAERYGIDLFISSTPRHDGTAPDGRLVQVKATQRSSVALNENPDYLIVLKIDGDGEINEVYNGPGQPVWSLFEGRARPKNGQYQVSITKLKALNEEVDEKDRVPTLA</sequence>
<organism evidence="2 3">
    <name type="scientific">Kribbibacterium absianum</name>
    <dbReference type="NCBI Taxonomy" id="3044210"/>
    <lineage>
        <taxon>Bacteria</taxon>
        <taxon>Bacillati</taxon>
        <taxon>Actinomycetota</taxon>
        <taxon>Coriobacteriia</taxon>
        <taxon>Coriobacteriales</taxon>
        <taxon>Kribbibacteriaceae</taxon>
        <taxon>Kribbibacterium</taxon>
    </lineage>
</organism>
<proteinExistence type="predicted"/>
<evidence type="ECO:0000259" key="1">
    <source>
        <dbReference type="Pfam" id="PF22522"/>
    </source>
</evidence>
<dbReference type="Pfam" id="PF22522">
    <property type="entry name" value="DUF6998"/>
    <property type="match status" value="1"/>
</dbReference>
<protein>
    <recommendedName>
        <fullName evidence="1">DUF6998 domain-containing protein</fullName>
    </recommendedName>
</protein>
<dbReference type="EMBL" id="JASJEX010000002">
    <property type="protein sequence ID" value="MDJ1129540.1"/>
    <property type="molecule type" value="Genomic_DNA"/>
</dbReference>
<keyword evidence="3" id="KW-1185">Reference proteome</keyword>
<dbReference type="RefSeq" id="WP_283713673.1">
    <property type="nucleotide sequence ID" value="NZ_JASJEW010000006.1"/>
</dbReference>
<evidence type="ECO:0000313" key="3">
    <source>
        <dbReference type="Proteomes" id="UP001431693"/>
    </source>
</evidence>
<dbReference type="Proteomes" id="UP001431693">
    <property type="component" value="Unassembled WGS sequence"/>
</dbReference>
<accession>A0ABT6ZKI4</accession>
<evidence type="ECO:0000313" key="2">
    <source>
        <dbReference type="EMBL" id="MDJ1129540.1"/>
    </source>
</evidence>
<reference evidence="2" key="1">
    <citation type="submission" date="2023-05" db="EMBL/GenBank/DDBJ databases">
        <title>[olsenella] sp. nov., isolated from a pig farm feces dump.</title>
        <authorList>
            <person name="Chang Y.-H."/>
        </authorList>
    </citation>
    <scope>NUCLEOTIDE SEQUENCE</scope>
    <source>
        <strain evidence="2">YH-ols2217</strain>
    </source>
</reference>
<feature type="domain" description="DUF6998" evidence="1">
    <location>
        <begin position="16"/>
        <end position="152"/>
    </location>
</feature>
<name>A0ABT6ZKI4_9ACTN</name>
<comment type="caution">
    <text evidence="2">The sequence shown here is derived from an EMBL/GenBank/DDBJ whole genome shotgun (WGS) entry which is preliminary data.</text>
</comment>
<dbReference type="InterPro" id="IPR054267">
    <property type="entry name" value="DUF6998"/>
</dbReference>